<feature type="domain" description="SLH" evidence="4">
    <location>
        <begin position="45"/>
        <end position="108"/>
    </location>
</feature>
<name>A0A2L2XFC6_9FIRM</name>
<keyword evidence="1" id="KW-0677">Repeat</keyword>
<feature type="chain" id="PRO_5015201190" description="SLH domain-containing protein" evidence="3">
    <location>
        <begin position="27"/>
        <end position="548"/>
    </location>
</feature>
<protein>
    <recommendedName>
        <fullName evidence="4">SLH domain-containing protein</fullName>
    </recommendedName>
</protein>
<evidence type="ECO:0000256" key="1">
    <source>
        <dbReference type="ARBA" id="ARBA00022737"/>
    </source>
</evidence>
<feature type="compositionally biased region" description="Acidic residues" evidence="2">
    <location>
        <begin position="322"/>
        <end position="335"/>
    </location>
</feature>
<dbReference type="AlphaFoldDB" id="A0A2L2XFC6"/>
<dbReference type="PROSITE" id="PS51272">
    <property type="entry name" value="SLH"/>
    <property type="match status" value="3"/>
</dbReference>
<evidence type="ECO:0000256" key="3">
    <source>
        <dbReference type="SAM" id="SignalP"/>
    </source>
</evidence>
<gene>
    <name evidence="5" type="ORF">DCCM_4168</name>
</gene>
<comment type="caution">
    <text evidence="5">The sequence shown here is derived from an EMBL/GenBank/DDBJ whole genome shotgun (WGS) entry which is preliminary data.</text>
</comment>
<dbReference type="InterPro" id="IPR001119">
    <property type="entry name" value="SLH_dom"/>
</dbReference>
<sequence length="548" mass="59403">MRVKKLLLIITAACLSVALTAGSAMAAPAWKDNNKMKGREKSNAAKKVQFKDISGHWAEQNIVLINAENVIKGYTDNTFQPNKPVDKEEAITMIVRMASGDISDNQLPPGKYNNINRASSWARSYLNMAVEKGILSQVELNTLAFDKPAQRYEVAVWLVRAMGLEDEAIENTGEDLEFRDEAAIPAWATGYVKVASDEGIISGYPGHLFKPGDPVTRAEIATMLVRAREGSDIPSPRQGFSYVHGIISEIDDGDDSSIILKRISGKSTASGELTVFLDNDPLIYLDGKSAEVEDLDEGDTVAVLMDSDRNAIVVIARSTGDSIDEDEDEDEDDNDNGTVDGIVESVGSSSITIKVDGDLKVYDLDKDVEVEIYGEEADLEDIEKGYEVELTLDDGEVTKIEAETQNGYVTGVLESVGKTRIKVEVNNVLKTYALDEDVDVKLDGDDADIDDLEEGYQVKLTMAGGKVIKIVAKSETVSAVLESVGSSSITVKEDGVYKVYNLAGGVDVIINDDDGDLEDLKKGADVKLTIENGKVVKIVAWVVSINIS</sequence>
<organism evidence="5 6">
    <name type="scientific">Desulfocucumis palustris</name>
    <dbReference type="NCBI Taxonomy" id="1898651"/>
    <lineage>
        <taxon>Bacteria</taxon>
        <taxon>Bacillati</taxon>
        <taxon>Bacillota</taxon>
        <taxon>Clostridia</taxon>
        <taxon>Eubacteriales</taxon>
        <taxon>Desulfocucumaceae</taxon>
        <taxon>Desulfocucumis</taxon>
    </lineage>
</organism>
<evidence type="ECO:0000313" key="5">
    <source>
        <dbReference type="EMBL" id="GBF35047.1"/>
    </source>
</evidence>
<dbReference type="RefSeq" id="WP_165792188.1">
    <property type="nucleotide sequence ID" value="NZ_BFAV01000157.1"/>
</dbReference>
<keyword evidence="3" id="KW-0732">Signal</keyword>
<feature type="region of interest" description="Disordered" evidence="2">
    <location>
        <begin position="318"/>
        <end position="342"/>
    </location>
</feature>
<feature type="signal peptide" evidence="3">
    <location>
        <begin position="1"/>
        <end position="26"/>
    </location>
</feature>
<dbReference type="Proteomes" id="UP000239549">
    <property type="component" value="Unassembled WGS sequence"/>
</dbReference>
<proteinExistence type="predicted"/>
<dbReference type="PANTHER" id="PTHR43308:SF5">
    <property type="entry name" value="S-LAYER PROTEIN _ PEPTIDOGLYCAN ENDO-BETA-N-ACETYLGLUCOSAMINIDASE"/>
    <property type="match status" value="1"/>
</dbReference>
<evidence type="ECO:0000313" key="6">
    <source>
        <dbReference type="Proteomes" id="UP000239549"/>
    </source>
</evidence>
<evidence type="ECO:0000256" key="2">
    <source>
        <dbReference type="SAM" id="MobiDB-lite"/>
    </source>
</evidence>
<dbReference type="PANTHER" id="PTHR43308">
    <property type="entry name" value="OUTER MEMBRANE PROTEIN ALPHA-RELATED"/>
    <property type="match status" value="1"/>
</dbReference>
<dbReference type="InterPro" id="IPR051465">
    <property type="entry name" value="Cell_Envelope_Struct_Comp"/>
</dbReference>
<accession>A0A2L2XFC6</accession>
<feature type="domain" description="SLH" evidence="4">
    <location>
        <begin position="175"/>
        <end position="238"/>
    </location>
</feature>
<dbReference type="Pfam" id="PF00395">
    <property type="entry name" value="SLH"/>
    <property type="match status" value="2"/>
</dbReference>
<dbReference type="EMBL" id="BFAV01000157">
    <property type="protein sequence ID" value="GBF35047.1"/>
    <property type="molecule type" value="Genomic_DNA"/>
</dbReference>
<reference evidence="6" key="1">
    <citation type="submission" date="2018-02" db="EMBL/GenBank/DDBJ databases">
        <title>Genome sequence of Desulfocucumis palustris strain NAW-5.</title>
        <authorList>
            <person name="Watanabe M."/>
            <person name="Kojima H."/>
            <person name="Fukui M."/>
        </authorList>
    </citation>
    <scope>NUCLEOTIDE SEQUENCE [LARGE SCALE GENOMIC DNA]</scope>
    <source>
        <strain evidence="6">NAW-5</strain>
    </source>
</reference>
<feature type="domain" description="SLH" evidence="4">
    <location>
        <begin position="109"/>
        <end position="172"/>
    </location>
</feature>
<evidence type="ECO:0000259" key="4">
    <source>
        <dbReference type="PROSITE" id="PS51272"/>
    </source>
</evidence>
<keyword evidence="6" id="KW-1185">Reference proteome</keyword>